<dbReference type="PANTHER" id="PTHR24009:SF11">
    <property type="entry name" value="ZINC FINGER CCCH DOMAIN-CONTAINING PROTEIN 53-LIKE"/>
    <property type="match status" value="1"/>
</dbReference>
<dbReference type="InterPro" id="IPR035979">
    <property type="entry name" value="RBD_domain_sf"/>
</dbReference>
<dbReference type="GO" id="GO:0008270">
    <property type="term" value="F:zinc ion binding"/>
    <property type="evidence" value="ECO:0007669"/>
    <property type="project" value="UniProtKB-KW"/>
</dbReference>
<keyword evidence="5" id="KW-0238">DNA-binding</keyword>
<dbReference type="GO" id="GO:0003677">
    <property type="term" value="F:DNA binding"/>
    <property type="evidence" value="ECO:0007669"/>
    <property type="project" value="UniProtKB-KW"/>
</dbReference>
<dbReference type="Pfam" id="PF23182">
    <property type="entry name" value="PABC_AtC3H46"/>
    <property type="match status" value="1"/>
</dbReference>
<evidence type="ECO:0000256" key="2">
    <source>
        <dbReference type="ARBA" id="ARBA00022771"/>
    </source>
</evidence>
<evidence type="ECO:0000313" key="10">
    <source>
        <dbReference type="Proteomes" id="UP001443914"/>
    </source>
</evidence>
<dbReference type="SMART" id="SM00360">
    <property type="entry name" value="RRM"/>
    <property type="match status" value="1"/>
</dbReference>
<dbReference type="PROSITE" id="PS50102">
    <property type="entry name" value="RRM"/>
    <property type="match status" value="1"/>
</dbReference>
<feature type="region of interest" description="Disordered" evidence="7">
    <location>
        <begin position="520"/>
        <end position="578"/>
    </location>
</feature>
<evidence type="ECO:0000256" key="3">
    <source>
        <dbReference type="ARBA" id="ARBA00022833"/>
    </source>
</evidence>
<keyword evidence="10" id="KW-1185">Reference proteome</keyword>
<keyword evidence="4 6" id="KW-0694">RNA-binding</keyword>
<evidence type="ECO:0000259" key="8">
    <source>
        <dbReference type="PROSITE" id="PS50102"/>
    </source>
</evidence>
<dbReference type="GO" id="GO:0003723">
    <property type="term" value="F:RNA binding"/>
    <property type="evidence" value="ECO:0007669"/>
    <property type="project" value="UniProtKB-UniRule"/>
</dbReference>
<evidence type="ECO:0000256" key="7">
    <source>
        <dbReference type="SAM" id="MobiDB-lite"/>
    </source>
</evidence>
<accession>A0AAW1IRD4</accession>
<keyword evidence="1" id="KW-0479">Metal-binding</keyword>
<dbReference type="Gene3D" id="3.30.70.330">
    <property type="match status" value="1"/>
</dbReference>
<keyword evidence="2" id="KW-0863">Zinc-finger</keyword>
<evidence type="ECO:0000256" key="4">
    <source>
        <dbReference type="ARBA" id="ARBA00022884"/>
    </source>
</evidence>
<dbReference type="Proteomes" id="UP001443914">
    <property type="component" value="Unassembled WGS sequence"/>
</dbReference>
<dbReference type="InterPro" id="IPR034365">
    <property type="entry name" value="AtC3H46-like_RRM"/>
</dbReference>
<feature type="domain" description="RRM" evidence="8">
    <location>
        <begin position="289"/>
        <end position="365"/>
    </location>
</feature>
<dbReference type="PANTHER" id="PTHR24009">
    <property type="entry name" value="RNA-BINDING (RRM/RBD/RNP MOTIFS)"/>
    <property type="match status" value="1"/>
</dbReference>
<dbReference type="CDD" id="cd12458">
    <property type="entry name" value="RRM_AtC3H46_like"/>
    <property type="match status" value="1"/>
</dbReference>
<feature type="compositionally biased region" description="Basic and acidic residues" evidence="7">
    <location>
        <begin position="365"/>
        <end position="382"/>
    </location>
</feature>
<feature type="compositionally biased region" description="Polar residues" evidence="7">
    <location>
        <begin position="541"/>
        <end position="568"/>
    </location>
</feature>
<feature type="compositionally biased region" description="Basic and acidic residues" evidence="7">
    <location>
        <begin position="569"/>
        <end position="578"/>
    </location>
</feature>
<dbReference type="EMBL" id="JBDFQZ010000009">
    <property type="protein sequence ID" value="KAK9692318.1"/>
    <property type="molecule type" value="Genomic_DNA"/>
</dbReference>
<dbReference type="InterPro" id="IPR012677">
    <property type="entry name" value="Nucleotide-bd_a/b_plait_sf"/>
</dbReference>
<sequence>MESYEASRKVFTRVQNIDHENASKIMGYILLHHGENDMLHLSYAPQSFLLSLVNRAKIHLGLSSNTSCALLVSPISDPVSISRPNPLDISLSSPGLSTGFDPSSPSSPSIWSPHYTAAANNNSNNNNINNNSFLDDLNLKDQNLGPFLNDPLNLPGKNVDFSEQSLEFSSFLDDNSSNISHRRSSSFNDNLSYYGGGCNFPHGGSHGGGGFSDDNCGGGHIVGSPCNYDAVVRAKLAHQHRLAAQFNFLHSEAQRSAAALMMSEEINKLNRVRMARHELLGLDCNPASRQIYLTFPADSTFKEEDVSNYFNKFGPVQDVRIPYQQKRMFGFVTFVFPETVKIILAKGNPHFVCDSRVLVKPYKEKGKLPDKKQHPHQFERGEFSCSSPSEHDGREPYDFPLSGRMLYNTQEMLLRKKLEEQAEFQHALELQERRLMNLQLLDVKNQPHQHNVSVGFHVQSPNQSTLSPYDDVNQDVAEENKGSPTVADVGFVSEGVEKESSSPNREGDQRFESLDHVLPDNLFASPTKTPSDIQPAELNNAAPSTSDNDSAMPATSSLKTCSTEMTRISTEHDEALGM</sequence>
<dbReference type="FunFam" id="3.30.70.330:FF:000678">
    <property type="entry name" value="zinc finger CCCH domain-containing protein 53-like isoform X2"/>
    <property type="match status" value="1"/>
</dbReference>
<protein>
    <recommendedName>
        <fullName evidence="8">RRM domain-containing protein</fullName>
    </recommendedName>
</protein>
<dbReference type="InterPro" id="IPR000504">
    <property type="entry name" value="RRM_dom"/>
</dbReference>
<organism evidence="9 10">
    <name type="scientific">Saponaria officinalis</name>
    <name type="common">Common soapwort</name>
    <name type="synonym">Lychnis saponaria</name>
    <dbReference type="NCBI Taxonomy" id="3572"/>
    <lineage>
        <taxon>Eukaryota</taxon>
        <taxon>Viridiplantae</taxon>
        <taxon>Streptophyta</taxon>
        <taxon>Embryophyta</taxon>
        <taxon>Tracheophyta</taxon>
        <taxon>Spermatophyta</taxon>
        <taxon>Magnoliopsida</taxon>
        <taxon>eudicotyledons</taxon>
        <taxon>Gunneridae</taxon>
        <taxon>Pentapetalae</taxon>
        <taxon>Caryophyllales</taxon>
        <taxon>Caryophyllaceae</taxon>
        <taxon>Caryophylleae</taxon>
        <taxon>Saponaria</taxon>
    </lineage>
</organism>
<reference evidence="9" key="1">
    <citation type="submission" date="2024-03" db="EMBL/GenBank/DDBJ databases">
        <title>WGS assembly of Saponaria officinalis var. Norfolk2.</title>
        <authorList>
            <person name="Jenkins J."/>
            <person name="Shu S."/>
            <person name="Grimwood J."/>
            <person name="Barry K."/>
            <person name="Goodstein D."/>
            <person name="Schmutz J."/>
            <person name="Leebens-Mack J."/>
            <person name="Osbourn A."/>
        </authorList>
    </citation>
    <scope>NUCLEOTIDE SEQUENCE [LARGE SCALE GENOMIC DNA]</scope>
    <source>
        <strain evidence="9">JIC</strain>
    </source>
</reference>
<comment type="caution">
    <text evidence="9">The sequence shown here is derived from an EMBL/GenBank/DDBJ whole genome shotgun (WGS) entry which is preliminary data.</text>
</comment>
<keyword evidence="3" id="KW-0862">Zinc</keyword>
<dbReference type="AlphaFoldDB" id="A0AAW1IRD4"/>
<name>A0AAW1IRD4_SAPOF</name>
<feature type="region of interest" description="Disordered" evidence="7">
    <location>
        <begin position="365"/>
        <end position="394"/>
    </location>
</feature>
<dbReference type="InterPro" id="IPR056276">
    <property type="entry name" value="AtC3H46-like_PABC-like"/>
</dbReference>
<dbReference type="SUPFAM" id="SSF54928">
    <property type="entry name" value="RNA-binding domain, RBD"/>
    <property type="match status" value="1"/>
</dbReference>
<proteinExistence type="predicted"/>
<dbReference type="Pfam" id="PF00076">
    <property type="entry name" value="RRM_1"/>
    <property type="match status" value="1"/>
</dbReference>
<gene>
    <name evidence="9" type="ORF">RND81_09G255900</name>
</gene>
<evidence type="ECO:0000256" key="5">
    <source>
        <dbReference type="ARBA" id="ARBA00023125"/>
    </source>
</evidence>
<evidence type="ECO:0000256" key="6">
    <source>
        <dbReference type="PROSITE-ProRule" id="PRU00176"/>
    </source>
</evidence>
<evidence type="ECO:0000256" key="1">
    <source>
        <dbReference type="ARBA" id="ARBA00022723"/>
    </source>
</evidence>
<evidence type="ECO:0000313" key="9">
    <source>
        <dbReference type="EMBL" id="KAK9692318.1"/>
    </source>
</evidence>